<dbReference type="InterPro" id="IPR051260">
    <property type="entry name" value="Diverse_substr_monoxygenases"/>
</dbReference>
<evidence type="ECO:0000256" key="2">
    <source>
        <dbReference type="ARBA" id="ARBA00022643"/>
    </source>
</evidence>
<evidence type="ECO:0000256" key="3">
    <source>
        <dbReference type="ARBA" id="ARBA00023002"/>
    </source>
</evidence>
<evidence type="ECO:0000313" key="5">
    <source>
        <dbReference type="EMBL" id="KAF2180105.1"/>
    </source>
</evidence>
<accession>A0A6A6DLW5</accession>
<evidence type="ECO:0000256" key="1">
    <source>
        <dbReference type="ARBA" id="ARBA00022630"/>
    </source>
</evidence>
<proteinExistence type="predicted"/>
<keyword evidence="3" id="KW-0560">Oxidoreductase</keyword>
<dbReference type="EMBL" id="ML994660">
    <property type="protein sequence ID" value="KAF2180105.1"/>
    <property type="molecule type" value="Genomic_DNA"/>
</dbReference>
<reference evidence="5" key="1">
    <citation type="journal article" date="2020" name="Stud. Mycol.">
        <title>101 Dothideomycetes genomes: a test case for predicting lifestyles and emergence of pathogens.</title>
        <authorList>
            <person name="Haridas S."/>
            <person name="Albert R."/>
            <person name="Binder M."/>
            <person name="Bloem J."/>
            <person name="Labutti K."/>
            <person name="Salamov A."/>
            <person name="Andreopoulos B."/>
            <person name="Baker S."/>
            <person name="Barry K."/>
            <person name="Bills G."/>
            <person name="Bluhm B."/>
            <person name="Cannon C."/>
            <person name="Castanera R."/>
            <person name="Culley D."/>
            <person name="Daum C."/>
            <person name="Ezra D."/>
            <person name="Gonzalez J."/>
            <person name="Henrissat B."/>
            <person name="Kuo A."/>
            <person name="Liang C."/>
            <person name="Lipzen A."/>
            <person name="Lutzoni F."/>
            <person name="Magnuson J."/>
            <person name="Mondo S."/>
            <person name="Nolan M."/>
            <person name="Ohm R."/>
            <person name="Pangilinan J."/>
            <person name="Park H.-J."/>
            <person name="Ramirez L."/>
            <person name="Alfaro M."/>
            <person name="Sun H."/>
            <person name="Tritt A."/>
            <person name="Yoshinaga Y."/>
            <person name="Zwiers L.-H."/>
            <person name="Turgeon B."/>
            <person name="Goodwin S."/>
            <person name="Spatafora J."/>
            <person name="Crous P."/>
            <person name="Grigoriev I."/>
        </authorList>
    </citation>
    <scope>NUCLEOTIDE SEQUENCE</scope>
    <source>
        <strain evidence="5">CBS 207.26</strain>
    </source>
</reference>
<evidence type="ECO:0000256" key="4">
    <source>
        <dbReference type="ARBA" id="ARBA00023033"/>
    </source>
</evidence>
<evidence type="ECO:0000313" key="6">
    <source>
        <dbReference type="Proteomes" id="UP000800200"/>
    </source>
</evidence>
<organism evidence="5 6">
    <name type="scientific">Zopfia rhizophila CBS 207.26</name>
    <dbReference type="NCBI Taxonomy" id="1314779"/>
    <lineage>
        <taxon>Eukaryota</taxon>
        <taxon>Fungi</taxon>
        <taxon>Dikarya</taxon>
        <taxon>Ascomycota</taxon>
        <taxon>Pezizomycotina</taxon>
        <taxon>Dothideomycetes</taxon>
        <taxon>Dothideomycetes incertae sedis</taxon>
        <taxon>Zopfiaceae</taxon>
        <taxon>Zopfia</taxon>
    </lineage>
</organism>
<name>A0A6A6DLW5_9PEZI</name>
<keyword evidence="2" id="KW-0288">FMN</keyword>
<dbReference type="PANTHER" id="PTHR30011:SF16">
    <property type="entry name" value="C2H2 FINGER DOMAIN TRANSCRIPTION FACTOR (EUROFUNG)-RELATED"/>
    <property type="match status" value="1"/>
</dbReference>
<dbReference type="AlphaFoldDB" id="A0A6A6DLW5"/>
<keyword evidence="1" id="KW-0285">Flavoprotein</keyword>
<dbReference type="GO" id="GO:0004497">
    <property type="term" value="F:monooxygenase activity"/>
    <property type="evidence" value="ECO:0007669"/>
    <property type="project" value="UniProtKB-KW"/>
</dbReference>
<keyword evidence="6" id="KW-1185">Reference proteome</keyword>
<sequence length="187" mass="21180">MPLNEGALALFGGWTEIDLGKYGDEEELRHVESNAVRSTVEGYARFSPARSKWTKHMIAEHVSIGGNGPVFVRTPAQVANSLETWVKEADVDRFNLAYTLFPQSFRDIIDLLLPELKARGLFWDDYAVPEGMYRENFYEKPSQTGALNEHVASSYRRKAGVGQRTTIFRSSQREVGLENKMKGRTSF</sequence>
<protein>
    <submittedName>
        <fullName evidence="5">Bacterial luciferase-like protein</fullName>
    </submittedName>
</protein>
<dbReference type="Gene3D" id="3.20.20.30">
    <property type="entry name" value="Luciferase-like domain"/>
    <property type="match status" value="1"/>
</dbReference>
<keyword evidence="4" id="KW-0503">Monooxygenase</keyword>
<gene>
    <name evidence="5" type="ORF">K469DRAFT_693563</name>
</gene>
<dbReference type="SUPFAM" id="SSF51679">
    <property type="entry name" value="Bacterial luciferase-like"/>
    <property type="match status" value="1"/>
</dbReference>
<dbReference type="Proteomes" id="UP000800200">
    <property type="component" value="Unassembled WGS sequence"/>
</dbReference>
<dbReference type="GO" id="GO:0016705">
    <property type="term" value="F:oxidoreductase activity, acting on paired donors, with incorporation or reduction of molecular oxygen"/>
    <property type="evidence" value="ECO:0007669"/>
    <property type="project" value="InterPro"/>
</dbReference>
<dbReference type="OrthoDB" id="5561043at2759"/>
<dbReference type="InterPro" id="IPR036661">
    <property type="entry name" value="Luciferase-like_sf"/>
</dbReference>
<dbReference type="PANTHER" id="PTHR30011">
    <property type="entry name" value="ALKANESULFONATE MONOOXYGENASE-RELATED"/>
    <property type="match status" value="1"/>
</dbReference>